<dbReference type="InterPro" id="IPR006076">
    <property type="entry name" value="FAD-dep_OxRdtase"/>
</dbReference>
<feature type="domain" description="FAD dependent oxidoreductase" evidence="2">
    <location>
        <begin position="9"/>
        <end position="352"/>
    </location>
</feature>
<dbReference type="Gene3D" id="3.50.50.60">
    <property type="entry name" value="FAD/NAD(P)-binding domain"/>
    <property type="match status" value="1"/>
</dbReference>
<dbReference type="STRING" id="860235.AOZ06_16940"/>
<dbReference type="SUPFAM" id="SSF51905">
    <property type="entry name" value="FAD/NAD(P)-binding domain"/>
    <property type="match status" value="1"/>
</dbReference>
<dbReference type="GO" id="GO:0016491">
    <property type="term" value="F:oxidoreductase activity"/>
    <property type="evidence" value="ECO:0007669"/>
    <property type="project" value="UniProtKB-KW"/>
</dbReference>
<dbReference type="EMBL" id="CP012752">
    <property type="protein sequence ID" value="ALG08369.1"/>
    <property type="molecule type" value="Genomic_DNA"/>
</dbReference>
<dbReference type="SUPFAM" id="SSF54373">
    <property type="entry name" value="FAD-linked reductases, C-terminal domain"/>
    <property type="match status" value="1"/>
</dbReference>
<keyword evidence="4" id="KW-1185">Reference proteome</keyword>
<evidence type="ECO:0000256" key="1">
    <source>
        <dbReference type="ARBA" id="ARBA00023002"/>
    </source>
</evidence>
<dbReference type="InterPro" id="IPR036188">
    <property type="entry name" value="FAD/NAD-bd_sf"/>
</dbReference>
<dbReference type="Gene3D" id="3.30.9.10">
    <property type="entry name" value="D-Amino Acid Oxidase, subunit A, domain 2"/>
    <property type="match status" value="1"/>
</dbReference>
<sequence length="382" mass="40648">MTVPSSSEVVIIGGGVVGTSIAYHLARAGVRDVVLLERDQLGAGSTCKAAGGLRGQFSDTLNITLSTRGMAAYRRFPEELGQEIDYRAVGYLFLLSSPDQVAAFERSVPLQNSLGVPSRLLDVAEAKRLSPLIDTDGLLAAAYCPEDGHATPESVVLGYASGARRCGARLVTHCEVLGVETTGKDIKAVVTNQGRIATSTVICAAGAWSAAVGAMAGVPLPVLPYRRQLAFTGPLDPPAEMPFTIDFESAFYFRREGRGLMLGLSDPAQEPGFHLDPTQEWLDGLALAIERRAPGVLDLGFTTSWAGLYEVTPDHNALIGEASEVSRFLYATGFSGHGFMQAPAVGEVVRDLVLDRVPTVDVTPLDAGRFANAEHRTELNYV</sequence>
<accession>A0A0N9HYL0</accession>
<gene>
    <name evidence="3" type="ORF">AOZ06_16940</name>
</gene>
<keyword evidence="1" id="KW-0560">Oxidoreductase</keyword>
<dbReference type="PANTHER" id="PTHR13847:SF287">
    <property type="entry name" value="FAD-DEPENDENT OXIDOREDUCTASE DOMAIN-CONTAINING PROTEIN 1"/>
    <property type="match status" value="1"/>
</dbReference>
<proteinExistence type="predicted"/>
<evidence type="ECO:0000313" key="4">
    <source>
        <dbReference type="Proteomes" id="UP000063699"/>
    </source>
</evidence>
<dbReference type="GO" id="GO:0005737">
    <property type="term" value="C:cytoplasm"/>
    <property type="evidence" value="ECO:0007669"/>
    <property type="project" value="TreeGrafter"/>
</dbReference>
<evidence type="ECO:0000259" key="2">
    <source>
        <dbReference type="Pfam" id="PF01266"/>
    </source>
</evidence>
<protein>
    <submittedName>
        <fullName evidence="3">Sarcosine oxidase subunit beta</fullName>
    </submittedName>
</protein>
<dbReference type="Proteomes" id="UP000063699">
    <property type="component" value="Chromosome"/>
</dbReference>
<dbReference type="OrthoDB" id="9806452at2"/>
<reference evidence="3 4" key="1">
    <citation type="submission" date="2015-07" db="EMBL/GenBank/DDBJ databases">
        <title>Genome sequencing of Kibdelosporangium phytohabitans.</title>
        <authorList>
            <person name="Qin S."/>
            <person name="Xing K."/>
        </authorList>
    </citation>
    <scope>NUCLEOTIDE SEQUENCE [LARGE SCALE GENOMIC DNA]</scope>
    <source>
        <strain evidence="3 4">KLBMP1111</strain>
    </source>
</reference>
<name>A0A0N9HYL0_9PSEU</name>
<dbReference type="PANTHER" id="PTHR13847">
    <property type="entry name" value="SARCOSINE DEHYDROGENASE-RELATED"/>
    <property type="match status" value="1"/>
</dbReference>
<dbReference type="AlphaFoldDB" id="A0A0N9HYL0"/>
<organism evidence="3 4">
    <name type="scientific">Kibdelosporangium phytohabitans</name>
    <dbReference type="NCBI Taxonomy" id="860235"/>
    <lineage>
        <taxon>Bacteria</taxon>
        <taxon>Bacillati</taxon>
        <taxon>Actinomycetota</taxon>
        <taxon>Actinomycetes</taxon>
        <taxon>Pseudonocardiales</taxon>
        <taxon>Pseudonocardiaceae</taxon>
        <taxon>Kibdelosporangium</taxon>
    </lineage>
</organism>
<evidence type="ECO:0000313" key="3">
    <source>
        <dbReference type="EMBL" id="ALG08369.1"/>
    </source>
</evidence>
<dbReference type="Pfam" id="PF01266">
    <property type="entry name" value="DAO"/>
    <property type="match status" value="1"/>
</dbReference>
<dbReference type="RefSeq" id="WP_054290276.1">
    <property type="nucleotide sequence ID" value="NZ_CP012752.1"/>
</dbReference>
<dbReference type="KEGG" id="kphy:AOZ06_16940"/>